<proteinExistence type="predicted"/>
<evidence type="ECO:0000313" key="2">
    <source>
        <dbReference type="Proteomes" id="UP001153642"/>
    </source>
</evidence>
<dbReference type="EMBL" id="JAPMUA010000007">
    <property type="protein sequence ID" value="MDG3587540.1"/>
    <property type="molecule type" value="Genomic_DNA"/>
</dbReference>
<dbReference type="PANTHER" id="PTHR36529">
    <property type="entry name" value="SLL1095 PROTEIN"/>
    <property type="match status" value="1"/>
</dbReference>
<dbReference type="NCBIfam" id="TIGR04282">
    <property type="entry name" value="glyco_like_cofC"/>
    <property type="match status" value="1"/>
</dbReference>
<keyword evidence="2" id="KW-1185">Reference proteome</keyword>
<dbReference type="PANTHER" id="PTHR36529:SF1">
    <property type="entry name" value="GLYCOSYLTRANSFERASE"/>
    <property type="match status" value="1"/>
</dbReference>
<dbReference type="InterPro" id="IPR018641">
    <property type="entry name" value="Trfase_1_rSAM/seldom-assoc"/>
</dbReference>
<dbReference type="Proteomes" id="UP001153642">
    <property type="component" value="Unassembled WGS sequence"/>
</dbReference>
<gene>
    <name evidence="1" type="ORF">OSR52_16900</name>
</gene>
<dbReference type="SUPFAM" id="SSF53448">
    <property type="entry name" value="Nucleotide-diphospho-sugar transferases"/>
    <property type="match status" value="1"/>
</dbReference>
<accession>A0ABT6FW91</accession>
<comment type="caution">
    <text evidence="1">The sequence shown here is derived from an EMBL/GenBank/DDBJ whole genome shotgun (WGS) entry which is preliminary data.</text>
</comment>
<dbReference type="Gene3D" id="3.90.550.10">
    <property type="entry name" value="Spore Coat Polysaccharide Biosynthesis Protein SpsA, Chain A"/>
    <property type="match status" value="1"/>
</dbReference>
<protein>
    <submittedName>
        <fullName evidence="1">TIGR04282 family arsenosugar biosynthesis glycosyltransferase</fullName>
    </submittedName>
</protein>
<organism evidence="1 2">
    <name type="scientific">Galbibacter pacificus</name>
    <dbReference type="NCBI Taxonomy" id="2996052"/>
    <lineage>
        <taxon>Bacteria</taxon>
        <taxon>Pseudomonadati</taxon>
        <taxon>Bacteroidota</taxon>
        <taxon>Flavobacteriia</taxon>
        <taxon>Flavobacteriales</taxon>
        <taxon>Flavobacteriaceae</taxon>
        <taxon>Galbibacter</taxon>
    </lineage>
</organism>
<name>A0ABT6FW91_9FLAO</name>
<dbReference type="RefSeq" id="WP_277901228.1">
    <property type="nucleotide sequence ID" value="NZ_JAPMUA010000007.1"/>
</dbReference>
<sequence>MKEKNILIIFTRNPRLGKVKTRLAKTIGNKKALEIYTLLLKKTAEVTAKVKADRVVYYSEDIVEDAVWSPAYFSKKIQKGNDLGERMMQAFKENFSKGYKNAVIIGSDMFDITPNHIEEAFQKLNTHNAVIGPAQDGGYYLLGLKKMHAELFQHKKWGTNSVLRDTLEDLKTVDVALLEELNDIDEYNDIKEHPAFQEFINN</sequence>
<reference evidence="1" key="1">
    <citation type="submission" date="2022-11" db="EMBL/GenBank/DDBJ databases">
        <title>High-quality draft genome sequence of Galbibacter sp. strain CMA-7.</title>
        <authorList>
            <person name="Wei L."/>
            <person name="Dong C."/>
            <person name="Shao Z."/>
        </authorList>
    </citation>
    <scope>NUCLEOTIDE SEQUENCE</scope>
    <source>
        <strain evidence="1">CMA-7</strain>
    </source>
</reference>
<evidence type="ECO:0000313" key="1">
    <source>
        <dbReference type="EMBL" id="MDG3587540.1"/>
    </source>
</evidence>
<dbReference type="Pfam" id="PF09837">
    <property type="entry name" value="DUF2064"/>
    <property type="match status" value="1"/>
</dbReference>
<dbReference type="InterPro" id="IPR029044">
    <property type="entry name" value="Nucleotide-diphossugar_trans"/>
</dbReference>